<sequence length="424" mass="47112">MRILVALNPEKSYFNYLVPLAWALRTAGHEVRVVSGPRLSATVTQAGLTAVPVGHDRDPWRVAANNPEKLGDLRGGVAEPYDAFDHPEKATWDYLLSGMQDAVRGWHRLTNFPMIAGLVDFARHWQPDLVLWEPLCYAGSIAAKACGAAHGRLLWGIDVFGATREQFLLRKASQPIEQQADPLAGWLAGYGRKYGFEFTEDMTTGNFTIDQLPGSLRLESGLEYLPMQYIPYGGAAVVPKWLQEPPRRPRVAMTLGLSATDYFNGYNVPVADIVDELSTLDIELVATVAESQQHLLNTIPDNVRIVPYVPWHAIVPTCSAVIHHAGAATLATTARHPVPQLALHYHFDQPFLARKLAEHGAGLEIHTTQVTGDNVRESVQRLLTEPRFTERATALRDEMFTLPTPNHLIPQLEALTIKHRTPVW</sequence>
<protein>
    <submittedName>
        <fullName evidence="7">Glycosyltransferase (Activator-dependent family)</fullName>
    </submittedName>
</protein>
<gene>
    <name evidence="7" type="ORF">JOF56_009456</name>
</gene>
<evidence type="ECO:0000256" key="4">
    <source>
        <dbReference type="ARBA" id="ARBA00023194"/>
    </source>
</evidence>
<dbReference type="SUPFAM" id="SSF53756">
    <property type="entry name" value="UDP-Glycosyltransferase/glycogen phosphorylase"/>
    <property type="match status" value="1"/>
</dbReference>
<keyword evidence="2" id="KW-0328">Glycosyltransferase</keyword>
<evidence type="ECO:0000313" key="8">
    <source>
        <dbReference type="Proteomes" id="UP001519332"/>
    </source>
</evidence>
<dbReference type="Proteomes" id="UP001519332">
    <property type="component" value="Unassembled WGS sequence"/>
</dbReference>
<dbReference type="PANTHER" id="PTHR48050:SF13">
    <property type="entry name" value="STEROL 3-BETA-GLUCOSYLTRANSFERASE UGT80A2"/>
    <property type="match status" value="1"/>
</dbReference>
<dbReference type="InterPro" id="IPR050426">
    <property type="entry name" value="Glycosyltransferase_28"/>
</dbReference>
<dbReference type="Pfam" id="PF06722">
    <property type="entry name" value="EryCIII-like_C"/>
    <property type="match status" value="1"/>
</dbReference>
<dbReference type="InterPro" id="IPR030953">
    <property type="entry name" value="Glycosyl_450act"/>
</dbReference>
<dbReference type="InterPro" id="IPR002213">
    <property type="entry name" value="UDP_glucos_trans"/>
</dbReference>
<feature type="domain" description="Erythromycin biosynthesis protein CIII-like N-terminal" evidence="6">
    <location>
        <begin position="22"/>
        <end position="256"/>
    </location>
</feature>
<feature type="domain" description="Erythromycin biosynthesis protein CIII-like C-terminal" evidence="5">
    <location>
        <begin position="273"/>
        <end position="415"/>
    </location>
</feature>
<dbReference type="EMBL" id="JAGINW010000001">
    <property type="protein sequence ID" value="MBP2329071.1"/>
    <property type="molecule type" value="Genomic_DNA"/>
</dbReference>
<evidence type="ECO:0000259" key="5">
    <source>
        <dbReference type="Pfam" id="PF06722"/>
    </source>
</evidence>
<comment type="similarity">
    <text evidence="1">Belongs to the glycosyltransferase 28 family.</text>
</comment>
<accession>A0ABS4TXC8</accession>
<organism evidence="7 8">
    <name type="scientific">Kibdelosporangium banguiense</name>
    <dbReference type="NCBI Taxonomy" id="1365924"/>
    <lineage>
        <taxon>Bacteria</taxon>
        <taxon>Bacillati</taxon>
        <taxon>Actinomycetota</taxon>
        <taxon>Actinomycetes</taxon>
        <taxon>Pseudonocardiales</taxon>
        <taxon>Pseudonocardiaceae</taxon>
        <taxon>Kibdelosporangium</taxon>
    </lineage>
</organism>
<name>A0ABS4TXC8_9PSEU</name>
<evidence type="ECO:0000259" key="6">
    <source>
        <dbReference type="Pfam" id="PF21036"/>
    </source>
</evidence>
<dbReference type="Pfam" id="PF21036">
    <property type="entry name" value="EryCIII-like_N"/>
    <property type="match status" value="1"/>
</dbReference>
<dbReference type="PANTHER" id="PTHR48050">
    <property type="entry name" value="STEROL 3-BETA-GLUCOSYLTRANSFERASE"/>
    <property type="match status" value="1"/>
</dbReference>
<evidence type="ECO:0000313" key="7">
    <source>
        <dbReference type="EMBL" id="MBP2329071.1"/>
    </source>
</evidence>
<evidence type="ECO:0000256" key="2">
    <source>
        <dbReference type="ARBA" id="ARBA00022676"/>
    </source>
</evidence>
<proteinExistence type="inferred from homology"/>
<dbReference type="Gene3D" id="3.40.50.2000">
    <property type="entry name" value="Glycogen Phosphorylase B"/>
    <property type="match status" value="2"/>
</dbReference>
<dbReference type="NCBIfam" id="TIGR04516">
    <property type="entry name" value="glycosyl_450act"/>
    <property type="match status" value="1"/>
</dbReference>
<keyword evidence="4" id="KW-0045">Antibiotic biosynthesis</keyword>
<evidence type="ECO:0000256" key="3">
    <source>
        <dbReference type="ARBA" id="ARBA00022679"/>
    </source>
</evidence>
<dbReference type="RefSeq" id="WP_209645937.1">
    <property type="nucleotide sequence ID" value="NZ_JAGINW010000001.1"/>
</dbReference>
<evidence type="ECO:0000256" key="1">
    <source>
        <dbReference type="ARBA" id="ARBA00006962"/>
    </source>
</evidence>
<dbReference type="CDD" id="cd03784">
    <property type="entry name" value="GT1_Gtf-like"/>
    <property type="match status" value="1"/>
</dbReference>
<dbReference type="InterPro" id="IPR010610">
    <property type="entry name" value="EryCIII-like_C"/>
</dbReference>
<keyword evidence="8" id="KW-1185">Reference proteome</keyword>
<keyword evidence="3" id="KW-0808">Transferase</keyword>
<comment type="caution">
    <text evidence="7">The sequence shown here is derived from an EMBL/GenBank/DDBJ whole genome shotgun (WGS) entry which is preliminary data.</text>
</comment>
<dbReference type="InterPro" id="IPR048284">
    <property type="entry name" value="EryCIII-like_N"/>
</dbReference>
<reference evidence="7 8" key="1">
    <citation type="submission" date="2021-03" db="EMBL/GenBank/DDBJ databases">
        <title>Sequencing the genomes of 1000 actinobacteria strains.</title>
        <authorList>
            <person name="Klenk H.-P."/>
        </authorList>
    </citation>
    <scope>NUCLEOTIDE SEQUENCE [LARGE SCALE GENOMIC DNA]</scope>
    <source>
        <strain evidence="7 8">DSM 46670</strain>
    </source>
</reference>